<gene>
    <name evidence="1" type="ORF">Nepgr_008993</name>
</gene>
<protein>
    <submittedName>
        <fullName evidence="1">Uncharacterized protein</fullName>
    </submittedName>
</protein>
<dbReference type="PANTHER" id="PTHR36342">
    <property type="entry name" value="PTB DOMAIN ENGULFMENT ADAPTER"/>
    <property type="match status" value="1"/>
</dbReference>
<keyword evidence="2" id="KW-1185">Reference proteome</keyword>
<dbReference type="AlphaFoldDB" id="A0AAD3XJS1"/>
<accession>A0AAD3XJS1</accession>
<dbReference type="EMBL" id="BSYO01000007">
    <property type="protein sequence ID" value="GMH07153.1"/>
    <property type="molecule type" value="Genomic_DNA"/>
</dbReference>
<proteinExistence type="predicted"/>
<comment type="caution">
    <text evidence="1">The sequence shown here is derived from an EMBL/GenBank/DDBJ whole genome shotgun (WGS) entry which is preliminary data.</text>
</comment>
<evidence type="ECO:0000313" key="1">
    <source>
        <dbReference type="EMBL" id="GMH07153.1"/>
    </source>
</evidence>
<organism evidence="1 2">
    <name type="scientific">Nepenthes gracilis</name>
    <name type="common">Slender pitcher plant</name>
    <dbReference type="NCBI Taxonomy" id="150966"/>
    <lineage>
        <taxon>Eukaryota</taxon>
        <taxon>Viridiplantae</taxon>
        <taxon>Streptophyta</taxon>
        <taxon>Embryophyta</taxon>
        <taxon>Tracheophyta</taxon>
        <taxon>Spermatophyta</taxon>
        <taxon>Magnoliopsida</taxon>
        <taxon>eudicotyledons</taxon>
        <taxon>Gunneridae</taxon>
        <taxon>Pentapetalae</taxon>
        <taxon>Caryophyllales</taxon>
        <taxon>Nepenthaceae</taxon>
        <taxon>Nepenthes</taxon>
    </lineage>
</organism>
<dbReference type="Proteomes" id="UP001279734">
    <property type="component" value="Unassembled WGS sequence"/>
</dbReference>
<name>A0AAD3XJS1_NEPGR</name>
<dbReference type="PANTHER" id="PTHR36342:SF1">
    <property type="entry name" value="PTB DOMAIN ENGULFMENT ADAPTER"/>
    <property type="match status" value="1"/>
</dbReference>
<reference evidence="1" key="1">
    <citation type="submission" date="2023-05" db="EMBL/GenBank/DDBJ databases">
        <title>Nepenthes gracilis genome sequencing.</title>
        <authorList>
            <person name="Fukushima K."/>
        </authorList>
    </citation>
    <scope>NUCLEOTIDE SEQUENCE</scope>
    <source>
        <strain evidence="1">SING2019-196</strain>
    </source>
</reference>
<evidence type="ECO:0000313" key="2">
    <source>
        <dbReference type="Proteomes" id="UP001279734"/>
    </source>
</evidence>
<sequence length="168" mass="18576">MASPVSNLARPTVGGGGGGGDEVYVAATPLRAGKGPAQLLMSAAFSFNIWDLQHFMLILRRSPLSQAFVFDFQPQDPENIYVALTALSGGTVPGITLVRKIKRLPRRKCWFIGTSKVNAMEAAYKFNTGWHTDLRVGYHDCRDYINGLVEVLTGENEVLEHLRRRART</sequence>